<sequence length="41" mass="4843">MDFRPGEIWVFLRITHPVGCTIKAILSYGFYKIVVLVKFKR</sequence>
<evidence type="ECO:0000313" key="1">
    <source>
        <dbReference type="EMBL" id="EON77994.1"/>
    </source>
</evidence>
<organism evidence="1 2">
    <name type="scientific">Lunatimonas lonarensis</name>
    <dbReference type="NCBI Taxonomy" id="1232681"/>
    <lineage>
        <taxon>Bacteria</taxon>
        <taxon>Pseudomonadati</taxon>
        <taxon>Bacteroidota</taxon>
        <taxon>Cytophagia</taxon>
        <taxon>Cytophagales</taxon>
        <taxon>Cyclobacteriaceae</taxon>
    </lineage>
</organism>
<dbReference type="EMBL" id="AQHR01000044">
    <property type="protein sequence ID" value="EON77994.1"/>
    <property type="molecule type" value="Genomic_DNA"/>
</dbReference>
<dbReference type="Proteomes" id="UP000013909">
    <property type="component" value="Unassembled WGS sequence"/>
</dbReference>
<dbReference type="AlphaFoldDB" id="R7ZVF0"/>
<evidence type="ECO:0000313" key="2">
    <source>
        <dbReference type="Proteomes" id="UP000013909"/>
    </source>
</evidence>
<gene>
    <name evidence="1" type="ORF">ADIS_1533</name>
</gene>
<accession>R7ZVF0</accession>
<name>R7ZVF0_9BACT</name>
<proteinExistence type="predicted"/>
<dbReference type="STRING" id="1232681.ADIS_1533"/>
<comment type="caution">
    <text evidence="1">The sequence shown here is derived from an EMBL/GenBank/DDBJ whole genome shotgun (WGS) entry which is preliminary data.</text>
</comment>
<keyword evidence="2" id="KW-1185">Reference proteome</keyword>
<protein>
    <submittedName>
        <fullName evidence="1">Uncharacterized protein</fullName>
    </submittedName>
</protein>
<reference evidence="1 2" key="1">
    <citation type="submission" date="2013-02" db="EMBL/GenBank/DDBJ databases">
        <title>A novel strain isolated from Lonar lake, Maharashtra, India.</title>
        <authorList>
            <person name="Singh A."/>
        </authorList>
    </citation>
    <scope>NUCLEOTIDE SEQUENCE [LARGE SCALE GENOMIC DNA]</scope>
    <source>
        <strain evidence="1 2">AK24</strain>
    </source>
</reference>